<dbReference type="GO" id="GO:0051015">
    <property type="term" value="F:actin filament binding"/>
    <property type="evidence" value="ECO:0007669"/>
    <property type="project" value="TreeGrafter"/>
</dbReference>
<evidence type="ECO:0000313" key="9">
    <source>
        <dbReference type="Proteomes" id="UP000664169"/>
    </source>
</evidence>
<evidence type="ECO:0000256" key="1">
    <source>
        <dbReference type="ARBA" id="ARBA00004245"/>
    </source>
</evidence>
<comment type="similarity">
    <text evidence="2 6">Belongs to the ARPC2 family.</text>
</comment>
<dbReference type="OrthoDB" id="148331at2759"/>
<dbReference type="PANTHER" id="PTHR12058">
    <property type="entry name" value="ARP2/3 COMPLEX 34 KDA SUBUNIT"/>
    <property type="match status" value="1"/>
</dbReference>
<dbReference type="SUPFAM" id="SSF69645">
    <property type="entry name" value="Arp2/3 complex subunits"/>
    <property type="match status" value="2"/>
</dbReference>
<dbReference type="AlphaFoldDB" id="A0A8H3IJA4"/>
<dbReference type="GO" id="GO:0034314">
    <property type="term" value="P:Arp2/3 complex-mediated actin nucleation"/>
    <property type="evidence" value="ECO:0007669"/>
    <property type="project" value="InterPro"/>
</dbReference>
<evidence type="ECO:0000313" key="8">
    <source>
        <dbReference type="EMBL" id="CAF9930097.1"/>
    </source>
</evidence>
<accession>A0A8H3IJA4</accession>
<comment type="caution">
    <text evidence="8">The sequence shown here is derived from an EMBL/GenBank/DDBJ whole genome shotgun (WGS) entry which is preliminary data.</text>
</comment>
<dbReference type="PANTHER" id="PTHR12058:SF0">
    <property type="entry name" value="ACTIN-RELATED PROTEIN 2_3 COMPLEX SUBUNIT 2"/>
    <property type="match status" value="1"/>
</dbReference>
<comment type="subunit">
    <text evidence="6">Component of the Arp2/3 complex.</text>
</comment>
<dbReference type="InterPro" id="IPR007188">
    <property type="entry name" value="ARPC2"/>
</dbReference>
<evidence type="ECO:0000256" key="3">
    <source>
        <dbReference type="ARBA" id="ARBA00022490"/>
    </source>
</evidence>
<organism evidence="8 9">
    <name type="scientific">Gomphillus americanus</name>
    <dbReference type="NCBI Taxonomy" id="1940652"/>
    <lineage>
        <taxon>Eukaryota</taxon>
        <taxon>Fungi</taxon>
        <taxon>Dikarya</taxon>
        <taxon>Ascomycota</taxon>
        <taxon>Pezizomycotina</taxon>
        <taxon>Lecanoromycetes</taxon>
        <taxon>OSLEUM clade</taxon>
        <taxon>Ostropomycetidae</taxon>
        <taxon>Ostropales</taxon>
        <taxon>Graphidaceae</taxon>
        <taxon>Gomphilloideae</taxon>
        <taxon>Gomphillus</taxon>
    </lineage>
</organism>
<dbReference type="GO" id="GO:0005885">
    <property type="term" value="C:Arp2/3 protein complex"/>
    <property type="evidence" value="ECO:0007669"/>
    <property type="project" value="InterPro"/>
</dbReference>
<keyword evidence="5 6" id="KW-0206">Cytoskeleton</keyword>
<feature type="region of interest" description="Disordered" evidence="7">
    <location>
        <begin position="299"/>
        <end position="318"/>
    </location>
</feature>
<dbReference type="FunFam" id="3.30.1460.20:FF:000003">
    <property type="entry name" value="Arp2/3 complex 34 kDa subunit"/>
    <property type="match status" value="1"/>
</dbReference>
<comment type="function">
    <text evidence="6">Functions as actin-binding component of the Arp2/3 complex which is involved in regulation of actin polymerization and together with an activating nucleation-promoting factor (NPF) mediates the formation of branched actin networks.</text>
</comment>
<dbReference type="Gene3D" id="3.30.1460.20">
    <property type="match status" value="2"/>
</dbReference>
<evidence type="ECO:0000256" key="5">
    <source>
        <dbReference type="ARBA" id="ARBA00023212"/>
    </source>
</evidence>
<sequence length="318" mass="36469">MLLLDYQNVLIQSLLTERFSGAPPTSIDQVVSDFDGVTFHISTPESKNKIRISMGIKCFKDLLQYGADQQLQKEYGSYITDIEPGYDFTLLVDLDNLPPSAEERESLVKSISLLKRNAMAAPFERAFDEHAEMAKEASKYSSETAPQGIKEGGEVMAIHYREQEAIYIKASHDRVTVIFSTIFTDETDRIFGKVFLQEFVDARRRAIQNAPQVLFRNEAPLELQGIPGFRASAKGEIGYITFVLFPRHITQQRRTDSISHIQTFRDYFHYHIKASKAYIHSRMRRRTADFLQVLNRARPESEEKERKTASGRTFRVQG</sequence>
<dbReference type="GO" id="GO:0005200">
    <property type="term" value="F:structural constituent of cytoskeleton"/>
    <property type="evidence" value="ECO:0007669"/>
    <property type="project" value="TreeGrafter"/>
</dbReference>
<evidence type="ECO:0000256" key="2">
    <source>
        <dbReference type="ARBA" id="ARBA00007192"/>
    </source>
</evidence>
<dbReference type="GO" id="GO:0030041">
    <property type="term" value="P:actin filament polymerization"/>
    <property type="evidence" value="ECO:0007669"/>
    <property type="project" value="InterPro"/>
</dbReference>
<keyword evidence="9" id="KW-1185">Reference proteome</keyword>
<dbReference type="Proteomes" id="UP000664169">
    <property type="component" value="Unassembled WGS sequence"/>
</dbReference>
<keyword evidence="4 6" id="KW-0009">Actin-binding</keyword>
<dbReference type="InterPro" id="IPR034666">
    <property type="entry name" value="ARPC2/4"/>
</dbReference>
<evidence type="ECO:0000256" key="6">
    <source>
        <dbReference type="RuleBase" id="RU364015"/>
    </source>
</evidence>
<protein>
    <recommendedName>
        <fullName evidence="6">Arp2/3 complex 34 kDa subunit</fullName>
    </recommendedName>
</protein>
<gene>
    <name evidence="8" type="ORF">GOMPHAMPRED_005569</name>
</gene>
<name>A0A8H3IJA4_9LECA</name>
<evidence type="ECO:0000256" key="4">
    <source>
        <dbReference type="ARBA" id="ARBA00023203"/>
    </source>
</evidence>
<keyword evidence="3 6" id="KW-0963">Cytoplasm</keyword>
<reference evidence="8" key="1">
    <citation type="submission" date="2021-03" db="EMBL/GenBank/DDBJ databases">
        <authorList>
            <person name="Tagirdzhanova G."/>
        </authorList>
    </citation>
    <scope>NUCLEOTIDE SEQUENCE</scope>
</reference>
<feature type="compositionally biased region" description="Basic and acidic residues" evidence="7">
    <location>
        <begin position="299"/>
        <end position="308"/>
    </location>
</feature>
<proteinExistence type="inferred from homology"/>
<dbReference type="FunFam" id="3.30.1460.20:FF:000005">
    <property type="entry name" value="Arp2/3 complex 34 kDa subunit"/>
    <property type="match status" value="1"/>
</dbReference>
<dbReference type="Pfam" id="PF04045">
    <property type="entry name" value="P34-Arc"/>
    <property type="match status" value="1"/>
</dbReference>
<dbReference type="EMBL" id="CAJPDQ010000034">
    <property type="protein sequence ID" value="CAF9930097.1"/>
    <property type="molecule type" value="Genomic_DNA"/>
</dbReference>
<comment type="subcellular location">
    <subcellularLocation>
        <location evidence="1 6">Cytoplasm</location>
        <location evidence="1 6">Cytoskeleton</location>
    </subcellularLocation>
</comment>
<evidence type="ECO:0000256" key="7">
    <source>
        <dbReference type="SAM" id="MobiDB-lite"/>
    </source>
</evidence>